<dbReference type="PROSITE" id="PS50053">
    <property type="entry name" value="UBIQUITIN_2"/>
    <property type="match status" value="1"/>
</dbReference>
<feature type="region of interest" description="Disordered" evidence="5">
    <location>
        <begin position="744"/>
        <end position="771"/>
    </location>
</feature>
<dbReference type="AlphaFoldDB" id="A0A9N9S5I4"/>
<keyword evidence="1" id="KW-0479">Metal-binding</keyword>
<feature type="region of interest" description="Disordered" evidence="5">
    <location>
        <begin position="137"/>
        <end position="161"/>
    </location>
</feature>
<keyword evidence="3" id="KW-0862">Zinc</keyword>
<feature type="domain" description="Ubiquitin-like" evidence="6">
    <location>
        <begin position="4"/>
        <end position="62"/>
    </location>
</feature>
<evidence type="ECO:0000256" key="2">
    <source>
        <dbReference type="ARBA" id="ARBA00022771"/>
    </source>
</evidence>
<feature type="compositionally biased region" description="Basic residues" evidence="5">
    <location>
        <begin position="992"/>
        <end position="1004"/>
    </location>
</feature>
<evidence type="ECO:0000256" key="5">
    <source>
        <dbReference type="SAM" id="MobiDB-lite"/>
    </source>
</evidence>
<evidence type="ECO:0000256" key="1">
    <source>
        <dbReference type="ARBA" id="ARBA00022723"/>
    </source>
</evidence>
<dbReference type="InterPro" id="IPR000626">
    <property type="entry name" value="Ubiquitin-like_dom"/>
</dbReference>
<evidence type="ECO:0000313" key="9">
    <source>
        <dbReference type="Proteomes" id="UP001153620"/>
    </source>
</evidence>
<dbReference type="OrthoDB" id="756206at2759"/>
<feature type="domain" description="AN1-type" evidence="7">
    <location>
        <begin position="1018"/>
        <end position="1065"/>
    </location>
</feature>
<dbReference type="InterPro" id="IPR029071">
    <property type="entry name" value="Ubiquitin-like_domsf"/>
</dbReference>
<evidence type="ECO:0000256" key="4">
    <source>
        <dbReference type="PROSITE-ProRule" id="PRU00449"/>
    </source>
</evidence>
<dbReference type="PANTHER" id="PTHR46728:SF1">
    <property type="entry name" value="AN1-TYPE ZINC FINGER PROTEIN 4"/>
    <property type="match status" value="1"/>
</dbReference>
<dbReference type="InterPro" id="IPR035896">
    <property type="entry name" value="AN1-like_Znf"/>
</dbReference>
<dbReference type="SUPFAM" id="SSF118310">
    <property type="entry name" value="AN1-like Zinc finger"/>
    <property type="match status" value="1"/>
</dbReference>
<keyword evidence="2 4" id="KW-0863">Zinc-finger</keyword>
<reference evidence="8" key="1">
    <citation type="submission" date="2022-01" db="EMBL/GenBank/DDBJ databases">
        <authorList>
            <person name="King R."/>
        </authorList>
    </citation>
    <scope>NUCLEOTIDE SEQUENCE</scope>
</reference>
<dbReference type="SUPFAM" id="SSF54236">
    <property type="entry name" value="Ubiquitin-like"/>
    <property type="match status" value="1"/>
</dbReference>
<dbReference type="EMBL" id="OU895879">
    <property type="protein sequence ID" value="CAG9809702.1"/>
    <property type="molecule type" value="Genomic_DNA"/>
</dbReference>
<dbReference type="InterPro" id="IPR053061">
    <property type="entry name" value="AN1-type_zinc_finger"/>
</dbReference>
<dbReference type="Pfam" id="PF01428">
    <property type="entry name" value="zf-AN1"/>
    <property type="match status" value="1"/>
</dbReference>
<dbReference type="GO" id="GO:0008270">
    <property type="term" value="F:zinc ion binding"/>
    <property type="evidence" value="ECO:0007669"/>
    <property type="project" value="UniProtKB-KW"/>
</dbReference>
<evidence type="ECO:0008006" key="10">
    <source>
        <dbReference type="Google" id="ProtNLM"/>
    </source>
</evidence>
<keyword evidence="9" id="KW-1185">Reference proteome</keyword>
<evidence type="ECO:0000313" key="8">
    <source>
        <dbReference type="EMBL" id="CAG9809702.1"/>
    </source>
</evidence>
<dbReference type="SMART" id="SM00154">
    <property type="entry name" value="ZnF_AN1"/>
    <property type="match status" value="1"/>
</dbReference>
<dbReference type="Proteomes" id="UP001153620">
    <property type="component" value="Chromosome 3"/>
</dbReference>
<evidence type="ECO:0000259" key="7">
    <source>
        <dbReference type="PROSITE" id="PS51039"/>
    </source>
</evidence>
<dbReference type="Pfam" id="PF00240">
    <property type="entry name" value="ubiquitin"/>
    <property type="match status" value="1"/>
</dbReference>
<reference evidence="8" key="2">
    <citation type="submission" date="2022-10" db="EMBL/GenBank/DDBJ databases">
        <authorList>
            <consortium name="ENA_rothamsted_submissions"/>
            <consortium name="culmorum"/>
            <person name="King R."/>
        </authorList>
    </citation>
    <scope>NUCLEOTIDE SEQUENCE</scope>
</reference>
<feature type="compositionally biased region" description="Polar residues" evidence="5">
    <location>
        <begin position="138"/>
        <end position="160"/>
    </location>
</feature>
<feature type="region of interest" description="Disordered" evidence="5">
    <location>
        <begin position="981"/>
        <end position="1017"/>
    </location>
</feature>
<dbReference type="Gene3D" id="3.10.20.90">
    <property type="entry name" value="Phosphatidylinositol 3-kinase Catalytic Subunit, Chain A, domain 1"/>
    <property type="match status" value="1"/>
</dbReference>
<sequence length="1084" mass="121453">MDQTKIIIESLLTGSQFEISISEHDKISIVKSNIQKILGIPSNQLHLLHNQTELNDSMLLKDIPNFHEGNKLKLKLVLGMKVGPISSARRVPLTDYDSWFDDVMHQNSKREEPLTIKTKYLVYKGCKKNVHRLWKMNGSDSKGKSTSGHNNKYGKSTNSLFGGGLSGRDDEKIKKMTDQTIQENIRTTEKVNQLRLKMELVNARKKLKSIKFPLKSKNSCGNNSKMMDISMDKLSKQITDNITKELNETLCIEKPALNISSSTSATILSSRARDNYADKVIQKQSSRNLSAESKMKIKENLSRNRSFKTILNQPTISASTSSMSLFNNDINPLEFCFSSTTGTNGSDMFTPTTNGNKLGRSLSFQSNYILNRTDSNLCVNTSSLATMEAATISSSSPIIQEYVEHICEPSSSSSSTAVGTKIKDSLPKTNYSTSMQDLLLQEFLTKSTPNSACSHFQLATSKSSREYSSANNSGSALKLAADEKIDMFKGTAITKVSPGDEYFILPKLLIREDSPPILESLAVKDSKAEDLLDVASGKQPSAESLIEFYENLTSSSTSSLTSKINDDYECFHQPQSSNRFYHSDLDLNQLNDRFKNNLSISNQNINTSEGNLGSDSDWPRSNLLLLSINQTMKDEPQSDYNLIDVNYDKFLNDLLNNDSGVSAVLGPDHVDCDSDSVNNKKEMCESNEIVENIKKNAFSDGSKLVSKDNSEMIDLFGGDLDNVLTKKMTSRRITPLKKPIDKLKSFSSNPQLGNHNTLSTHESSNLATTTSTTTVHIPQLSRLDAIPTKYRRGYINLNDACLSNSDLSTSTSSTTKLPKTCDRKSSLTTKDLSSFHHGASIFHCRSNQNERIPQPPTFDYFDGCATESNSSGRQSRFEYCNSYYSNLNQFAASSNRKSSDVSNFDFQSEENLFNMNFDSFYEDFVDSAELSWSSSSSSTSFDTSSISSMYDKKYVILPEIKLDNNDLKADDKALMVAKEKVETASNDDNSLHHHPPTQHYHHHLQQQQQPQQQSNKESTGKLRCFHCNKKLGIIMVMKCHCNQYFCSAHRYKEVHNCSYDYKENGRKQLERENPLVCTQKLPKI</sequence>
<dbReference type="Gene3D" id="4.10.1110.10">
    <property type="entry name" value="AN1-like Zinc finger"/>
    <property type="match status" value="1"/>
</dbReference>
<dbReference type="PROSITE" id="PS51039">
    <property type="entry name" value="ZF_AN1"/>
    <property type="match status" value="1"/>
</dbReference>
<dbReference type="PANTHER" id="PTHR46728">
    <property type="entry name" value="AN1-TYPE ZINC FINGER PROTEIN 4"/>
    <property type="match status" value="1"/>
</dbReference>
<feature type="compositionally biased region" description="Polar residues" evidence="5">
    <location>
        <begin position="745"/>
        <end position="767"/>
    </location>
</feature>
<evidence type="ECO:0000256" key="3">
    <source>
        <dbReference type="ARBA" id="ARBA00022833"/>
    </source>
</evidence>
<dbReference type="InterPro" id="IPR000058">
    <property type="entry name" value="Znf_AN1"/>
</dbReference>
<name>A0A9N9S5I4_9DIPT</name>
<proteinExistence type="predicted"/>
<organism evidence="8 9">
    <name type="scientific">Chironomus riparius</name>
    <dbReference type="NCBI Taxonomy" id="315576"/>
    <lineage>
        <taxon>Eukaryota</taxon>
        <taxon>Metazoa</taxon>
        <taxon>Ecdysozoa</taxon>
        <taxon>Arthropoda</taxon>
        <taxon>Hexapoda</taxon>
        <taxon>Insecta</taxon>
        <taxon>Pterygota</taxon>
        <taxon>Neoptera</taxon>
        <taxon>Endopterygota</taxon>
        <taxon>Diptera</taxon>
        <taxon>Nematocera</taxon>
        <taxon>Chironomoidea</taxon>
        <taxon>Chironomidae</taxon>
        <taxon>Chironominae</taxon>
        <taxon>Chironomus</taxon>
    </lineage>
</organism>
<gene>
    <name evidence="8" type="ORF">CHIRRI_LOCUS12522</name>
</gene>
<accession>A0A9N9S5I4</accession>
<protein>
    <recommendedName>
        <fullName evidence="10">AN1-type zinc finger protein 4</fullName>
    </recommendedName>
</protein>
<evidence type="ECO:0000259" key="6">
    <source>
        <dbReference type="PROSITE" id="PS50053"/>
    </source>
</evidence>